<reference evidence="1 2" key="1">
    <citation type="submission" date="2015-08" db="EMBL/GenBank/DDBJ databases">
        <title>Next Generation Sequencing and Analysis of the Genome of Puccinia sorghi L Schw, the Causal Agent of Maize Common Rust.</title>
        <authorList>
            <person name="Rochi L."/>
            <person name="Burguener G."/>
            <person name="Darino M."/>
            <person name="Turjanski A."/>
            <person name="Kreff E."/>
            <person name="Dieguez M.J."/>
            <person name="Sacco F."/>
        </authorList>
    </citation>
    <scope>NUCLEOTIDE SEQUENCE [LARGE SCALE GENOMIC DNA]</scope>
    <source>
        <strain evidence="1 2">RO10H11247</strain>
    </source>
</reference>
<evidence type="ECO:0000313" key="1">
    <source>
        <dbReference type="EMBL" id="KNZ49755.1"/>
    </source>
</evidence>
<dbReference type="InterPro" id="IPR027417">
    <property type="entry name" value="P-loop_NTPase"/>
</dbReference>
<protein>
    <recommendedName>
        <fullName evidence="3">Helicase ATP-binding domain-containing protein</fullName>
    </recommendedName>
</protein>
<sequence length="479" mass="54371">MHLLISTEKFIDLPPKKKPVTLPVEIVDSNNDLLDQYVTSHSRSFSKILQKTYKSKLLFHWFKVKLPLCAQACVIVLVLNPLDSLSVPLPKMTLNYETIKKIKNGDYSFIYLVSQLYIPEVFLTSSLFTELFFSKQFQNRLALIVLDEVHMTSYGHMGSCLMATNQVPLLLLSATCQPIAVESQNSCCNHLTLTFSSDLYTSILQCLFFTHKNFRITNFMKVVNKAFRKKWQEYNPISNYIWHFHSCTGNEDKVENMKDFTDEKCLIFSTKMEVGLGQNLKLKMNGGLALIFMEPTCLKGRNSEADFVEAEVQNNDSKMNALAVTKLCLRVALMLDNKCVIKLLILCSYIPLNANDKLYLKELDREPKEAVKIMEVIQKMDTNKFDEILNSPLDIQKGPSFGPCCFLENVASTLAKELVSQFNLLYLAKLGPLAEFAPSVFFGPAQAKQVVDNINQVYNAGTQPKLGLGLHFSRETKPE</sequence>
<dbReference type="VEuPathDB" id="FungiDB:VP01_480g6"/>
<keyword evidence="2" id="KW-1185">Reference proteome</keyword>
<dbReference type="SUPFAM" id="SSF52540">
    <property type="entry name" value="P-loop containing nucleoside triphosphate hydrolases"/>
    <property type="match status" value="1"/>
</dbReference>
<evidence type="ECO:0000313" key="2">
    <source>
        <dbReference type="Proteomes" id="UP000037035"/>
    </source>
</evidence>
<gene>
    <name evidence="1" type="ORF">VP01_480g6</name>
</gene>
<dbReference type="OrthoDB" id="2505923at2759"/>
<accession>A0A0L6UPI7</accession>
<organism evidence="1 2">
    <name type="scientific">Puccinia sorghi</name>
    <dbReference type="NCBI Taxonomy" id="27349"/>
    <lineage>
        <taxon>Eukaryota</taxon>
        <taxon>Fungi</taxon>
        <taxon>Dikarya</taxon>
        <taxon>Basidiomycota</taxon>
        <taxon>Pucciniomycotina</taxon>
        <taxon>Pucciniomycetes</taxon>
        <taxon>Pucciniales</taxon>
        <taxon>Pucciniaceae</taxon>
        <taxon>Puccinia</taxon>
    </lineage>
</organism>
<name>A0A0L6UPI7_9BASI</name>
<proteinExistence type="predicted"/>
<dbReference type="EMBL" id="LAVV01009954">
    <property type="protein sequence ID" value="KNZ49755.1"/>
    <property type="molecule type" value="Genomic_DNA"/>
</dbReference>
<dbReference type="AlphaFoldDB" id="A0A0L6UPI7"/>
<dbReference type="Gene3D" id="3.40.50.300">
    <property type="entry name" value="P-loop containing nucleotide triphosphate hydrolases"/>
    <property type="match status" value="1"/>
</dbReference>
<evidence type="ECO:0008006" key="3">
    <source>
        <dbReference type="Google" id="ProtNLM"/>
    </source>
</evidence>
<dbReference type="Proteomes" id="UP000037035">
    <property type="component" value="Unassembled WGS sequence"/>
</dbReference>
<comment type="caution">
    <text evidence="1">The sequence shown here is derived from an EMBL/GenBank/DDBJ whole genome shotgun (WGS) entry which is preliminary data.</text>
</comment>